<gene>
    <name evidence="1" type="ORF">J7W16_15225</name>
</gene>
<evidence type="ECO:0000313" key="2">
    <source>
        <dbReference type="Proteomes" id="UP000678228"/>
    </source>
</evidence>
<evidence type="ECO:0000313" key="1">
    <source>
        <dbReference type="EMBL" id="MBP3952475.1"/>
    </source>
</evidence>
<accession>A0A940WU20</accession>
<comment type="caution">
    <text evidence="1">The sequence shown here is derived from an EMBL/GenBank/DDBJ whole genome shotgun (WGS) entry which is preliminary data.</text>
</comment>
<sequence>MFHPTHFENLKVAFENTLYDLDNLDEEITVINRLDQLDMAAMSREFSLQFVHNKKSEVIAELWLGASLKDLAGELLELEDEKPGCTLLVRFYIEIPEVSICEDIAETLNDIWNPEIPITQTLSFHYQQEEKINFTNKIEIGFDHKLTEDHMEDLPELVEVMIRSINALEAEKGY</sequence>
<protein>
    <recommendedName>
        <fullName evidence="3">Group-specific protein</fullName>
    </recommendedName>
</protein>
<proteinExistence type="predicted"/>
<name>A0A940WU20_9BACI</name>
<dbReference type="EMBL" id="JAGKSQ010000006">
    <property type="protein sequence ID" value="MBP3952475.1"/>
    <property type="molecule type" value="Genomic_DNA"/>
</dbReference>
<reference evidence="1" key="1">
    <citation type="submission" date="2021-03" db="EMBL/GenBank/DDBJ databases">
        <title>Bacillus suaedae sp. nov., isolated from Suaeda aralocaspica.</title>
        <authorList>
            <person name="Lei R.F.R."/>
        </authorList>
    </citation>
    <scope>NUCLEOTIDE SEQUENCE</scope>
    <source>
        <strain evidence="1">YZJH907-2</strain>
    </source>
</reference>
<dbReference type="AlphaFoldDB" id="A0A940WU20"/>
<evidence type="ECO:0008006" key="3">
    <source>
        <dbReference type="Google" id="ProtNLM"/>
    </source>
</evidence>
<dbReference type="RefSeq" id="WP_210598217.1">
    <property type="nucleotide sequence ID" value="NZ_JAGKSQ010000006.1"/>
</dbReference>
<dbReference type="Proteomes" id="UP000678228">
    <property type="component" value="Unassembled WGS sequence"/>
</dbReference>
<organism evidence="1 2">
    <name type="scientific">Halalkalibacter suaedae</name>
    <dbReference type="NCBI Taxonomy" id="2822140"/>
    <lineage>
        <taxon>Bacteria</taxon>
        <taxon>Bacillati</taxon>
        <taxon>Bacillota</taxon>
        <taxon>Bacilli</taxon>
        <taxon>Bacillales</taxon>
        <taxon>Bacillaceae</taxon>
        <taxon>Halalkalibacter</taxon>
    </lineage>
</organism>
<keyword evidence="2" id="KW-1185">Reference proteome</keyword>